<feature type="compositionally biased region" description="Basic and acidic residues" evidence="1">
    <location>
        <begin position="21"/>
        <end position="32"/>
    </location>
</feature>
<dbReference type="Proteomes" id="UP000075882">
    <property type="component" value="Unassembled WGS sequence"/>
</dbReference>
<evidence type="ECO:0000256" key="1">
    <source>
        <dbReference type="SAM" id="MobiDB-lite"/>
    </source>
</evidence>
<reference evidence="2" key="1">
    <citation type="submission" date="2022-08" db="UniProtKB">
        <authorList>
            <consortium name="EnsemblMetazoa"/>
        </authorList>
    </citation>
    <scope>IDENTIFICATION</scope>
</reference>
<evidence type="ECO:0000313" key="2">
    <source>
        <dbReference type="EnsemblMetazoa" id="ACOM022432-PA.1"/>
    </source>
</evidence>
<name>A0A8W7P025_ANOCL</name>
<dbReference type="AlphaFoldDB" id="A0A8W7P025"/>
<feature type="region of interest" description="Disordered" evidence="1">
    <location>
        <begin position="1"/>
        <end position="45"/>
    </location>
</feature>
<dbReference type="EnsemblMetazoa" id="ACOM022432-RA">
    <property type="protein sequence ID" value="ACOM022432-PA.1"/>
    <property type="gene ID" value="ACOM022432"/>
</dbReference>
<sequence>LLSAAASRRAYPQTHPRHSQPGRDGETVRPERVLQGADRGTAPEDGLRSAELLLLPARLGPGIHQLRQQDARRANAGRHPAVGQAGRLHVPRVRAGGQSGRGADSGPRVPAARRPHAAHQGAGRFRREGRTGTVAGGDERGRDTVRHAAGHAQQVSGPAGSGRAHPHAGGSGRDEDHTAQHDRVRAGAGRKAGRSGVQVRVALDTEQSVLQDGEEDELVLQLCLGRLDRTGPFCCAPYLLLFCVPGARKARACDQTHLCMLVCACVSVC</sequence>
<feature type="region of interest" description="Disordered" evidence="1">
    <location>
        <begin position="68"/>
        <end position="196"/>
    </location>
</feature>
<proteinExistence type="predicted"/>
<accession>A0A8W7P025</accession>
<feature type="compositionally biased region" description="Basic and acidic residues" evidence="1">
    <location>
        <begin position="172"/>
        <end position="185"/>
    </location>
</feature>
<feature type="compositionally biased region" description="Basic and acidic residues" evidence="1">
    <location>
        <begin position="137"/>
        <end position="146"/>
    </location>
</feature>
<protein>
    <submittedName>
        <fullName evidence="2">Uncharacterized protein</fullName>
    </submittedName>
</protein>
<organism evidence="2">
    <name type="scientific">Anopheles coluzzii</name>
    <name type="common">African malaria mosquito</name>
    <dbReference type="NCBI Taxonomy" id="1518534"/>
    <lineage>
        <taxon>Eukaryota</taxon>
        <taxon>Metazoa</taxon>
        <taxon>Ecdysozoa</taxon>
        <taxon>Arthropoda</taxon>
        <taxon>Hexapoda</taxon>
        <taxon>Insecta</taxon>
        <taxon>Pterygota</taxon>
        <taxon>Neoptera</taxon>
        <taxon>Endopterygota</taxon>
        <taxon>Diptera</taxon>
        <taxon>Nematocera</taxon>
        <taxon>Culicoidea</taxon>
        <taxon>Culicidae</taxon>
        <taxon>Anophelinae</taxon>
        <taxon>Anopheles</taxon>
    </lineage>
</organism>